<reference evidence="2" key="1">
    <citation type="submission" date="2014-09" db="EMBL/GenBank/DDBJ databases">
        <title>Genome sequence of the luminous mushroom Mycena chlorophos for searching fungal bioluminescence genes.</title>
        <authorList>
            <person name="Tanaka Y."/>
            <person name="Kasuga D."/>
            <person name="Oba Y."/>
            <person name="Hase S."/>
            <person name="Sato K."/>
            <person name="Oba Y."/>
            <person name="Sakakibara Y."/>
        </authorList>
    </citation>
    <scope>NUCLEOTIDE SEQUENCE</scope>
</reference>
<feature type="domain" description="FAD dependent oxidoreductase" evidence="1">
    <location>
        <begin position="47"/>
        <end position="400"/>
    </location>
</feature>
<name>A0ABQ0KYP1_MYCCL</name>
<gene>
    <name evidence="2" type="ORF">MCHLO_00350</name>
</gene>
<evidence type="ECO:0000259" key="1">
    <source>
        <dbReference type="Pfam" id="PF01266"/>
    </source>
</evidence>
<evidence type="ECO:0000313" key="2">
    <source>
        <dbReference type="EMBL" id="GAT42641.1"/>
    </source>
</evidence>
<dbReference type="InterPro" id="IPR006076">
    <property type="entry name" value="FAD-dep_OxRdtase"/>
</dbReference>
<evidence type="ECO:0000313" key="3">
    <source>
        <dbReference type="Proteomes" id="UP000815677"/>
    </source>
</evidence>
<dbReference type="Proteomes" id="UP000815677">
    <property type="component" value="Unassembled WGS sequence"/>
</dbReference>
<dbReference type="EMBL" id="DF838154">
    <property type="protein sequence ID" value="GAT42641.1"/>
    <property type="molecule type" value="Genomic_DNA"/>
</dbReference>
<proteinExistence type="predicted"/>
<keyword evidence="3" id="KW-1185">Reference proteome</keyword>
<dbReference type="Gene3D" id="3.30.9.10">
    <property type="entry name" value="D-Amino Acid Oxidase, subunit A, domain 2"/>
    <property type="match status" value="1"/>
</dbReference>
<dbReference type="PANTHER" id="PTHR13847:SF260">
    <property type="entry name" value="FAD DEPENDENT OXIDOREDUCTASE DOMAIN-CONTAINING PROTEIN"/>
    <property type="match status" value="1"/>
</dbReference>
<accession>A0ABQ0KYP1</accession>
<dbReference type="Pfam" id="PF01266">
    <property type="entry name" value="DAO"/>
    <property type="match status" value="1"/>
</dbReference>
<dbReference type="Gene3D" id="3.50.50.60">
    <property type="entry name" value="FAD/NAD(P)-binding domain"/>
    <property type="match status" value="1"/>
</dbReference>
<dbReference type="PANTHER" id="PTHR13847">
    <property type="entry name" value="SARCOSINE DEHYDROGENASE-RELATED"/>
    <property type="match status" value="1"/>
</dbReference>
<sequence length="410" mass="45214">MSTETPANPGYPRLNPSISFWLQGTRSSPLIGHRTTPTLPRPEDVQDVVIIGGGFSGVATAYFLLTGENPPARVTLLEAREVCDGATGRNGGHCRPAFARYKKYKTNFGKEQAVKVIANEFETMRLVSQIVEKEKIDCDFYPTSTYDIMETISAAATYGEVYDELVTDGGIVEGIEIFRTPETAQAETGIVNAVAAYKWPAYTLWPYKLVAHLTQIALEKGLNLQTTTPVRSVTQAARDAQSDCRWEVHTDRGVVKARKVAYATNAYTATLLPELGGPIYPLKDMLLRWSPRKAMPATAIALRRATIRCVHPRCLFRLAFTTKQIDGSGDYFMQRPKDGIFIVGDGRESVNNDDLLRTTDDGTVLPVAVDALKSRVRDAFGEARWGKEALGEGLLVAWSGECLLRLAFLK</sequence>
<protein>
    <recommendedName>
        <fullName evidence="1">FAD dependent oxidoreductase domain-containing protein</fullName>
    </recommendedName>
</protein>
<dbReference type="InterPro" id="IPR036188">
    <property type="entry name" value="FAD/NAD-bd_sf"/>
</dbReference>
<organism evidence="2 3">
    <name type="scientific">Mycena chlorophos</name>
    <name type="common">Agaric fungus</name>
    <name type="synonym">Agaricus chlorophos</name>
    <dbReference type="NCBI Taxonomy" id="658473"/>
    <lineage>
        <taxon>Eukaryota</taxon>
        <taxon>Fungi</taxon>
        <taxon>Dikarya</taxon>
        <taxon>Basidiomycota</taxon>
        <taxon>Agaricomycotina</taxon>
        <taxon>Agaricomycetes</taxon>
        <taxon>Agaricomycetidae</taxon>
        <taxon>Agaricales</taxon>
        <taxon>Marasmiineae</taxon>
        <taxon>Mycenaceae</taxon>
        <taxon>Mycena</taxon>
    </lineage>
</organism>
<dbReference type="SUPFAM" id="SSF51905">
    <property type="entry name" value="FAD/NAD(P)-binding domain"/>
    <property type="match status" value="1"/>
</dbReference>